<keyword evidence="3" id="KW-1133">Transmembrane helix</keyword>
<dbReference type="GO" id="GO:0005216">
    <property type="term" value="F:monoatomic ion channel activity"/>
    <property type="evidence" value="ECO:0007669"/>
    <property type="project" value="InterPro"/>
</dbReference>
<keyword evidence="3" id="KW-0812">Transmembrane</keyword>
<feature type="transmembrane region" description="Helical" evidence="3">
    <location>
        <begin position="1111"/>
        <end position="1133"/>
    </location>
</feature>
<feature type="compositionally biased region" description="Acidic residues" evidence="2">
    <location>
        <begin position="1279"/>
        <end position="1291"/>
    </location>
</feature>
<evidence type="ECO:0000256" key="1">
    <source>
        <dbReference type="ARBA" id="ARBA00022737"/>
    </source>
</evidence>
<feature type="transmembrane region" description="Helical" evidence="3">
    <location>
        <begin position="1066"/>
        <end position="1091"/>
    </location>
</feature>
<organism evidence="4 5">
    <name type="scientific">Diversispora epigaea</name>
    <dbReference type="NCBI Taxonomy" id="1348612"/>
    <lineage>
        <taxon>Eukaryota</taxon>
        <taxon>Fungi</taxon>
        <taxon>Fungi incertae sedis</taxon>
        <taxon>Mucoromycota</taxon>
        <taxon>Glomeromycotina</taxon>
        <taxon>Glomeromycetes</taxon>
        <taxon>Diversisporales</taxon>
        <taxon>Diversisporaceae</taxon>
        <taxon>Diversispora</taxon>
    </lineage>
</organism>
<keyword evidence="3" id="KW-0472">Membrane</keyword>
<evidence type="ECO:0000256" key="2">
    <source>
        <dbReference type="SAM" id="MobiDB-lite"/>
    </source>
</evidence>
<dbReference type="EMBL" id="PQFF01000130">
    <property type="protein sequence ID" value="RHZ80014.1"/>
    <property type="molecule type" value="Genomic_DNA"/>
</dbReference>
<dbReference type="GO" id="GO:0005886">
    <property type="term" value="C:plasma membrane"/>
    <property type="evidence" value="ECO:0007669"/>
    <property type="project" value="TreeGrafter"/>
</dbReference>
<keyword evidence="1" id="KW-0677">Repeat</keyword>
<name>A0A397J455_9GLOM</name>
<feature type="transmembrane region" description="Helical" evidence="3">
    <location>
        <begin position="999"/>
        <end position="1020"/>
    </location>
</feature>
<dbReference type="Proteomes" id="UP000266861">
    <property type="component" value="Unassembled WGS sequence"/>
</dbReference>
<sequence length="1427" mass="167478">MAKRPHSTFYSFSFYKKNDLENLSITSSIEKDSLFFGSCITISPDCQQIVTFDPVTREFKLYNVDNLSSGRIFNLDCGVNERHLCWSIAISNCIDDDNERLIALSCSDARGFRKNIMDENDLEFSDEVELEFSDKVKNKNELDSDEEKNDQYSDNENDLETGDIVNEVNDQYGDDKSCKESCNKYLRPRTWVISTKDESEIHTSLESIGGVIRFLDSDDGDSNYGDDSDQLLKNKPTIIIVNSSGIYKETISLTKRKQAFFSRPSKIERFELPKQLSIRLAHDHWQNSFEHLHTSIVKNHFVVHSFKNRQQIIEMYSLITGDLEMLFKRQESSIAPNMIYGPPITVISQNEKILAFCRGTTSITLYFMENGLEIATKQLEGQRIYRIVAMNFIDDDNKLLIILEEKEDRQGENSKHQIFVVWDLFTTFKDSIRQIDYSEPSKPLKMDVTHRLRNSHGKVFAVRDNGDIFSVLGHPDVVSIRNTSAKAMTEIDVTTNDEVYHKIYDTDGKRRDSLKTRLIINNVEPWYQSKNYFRISVYLDKSTQLIISSNTIQVWRYRNNNTKEKRDKSRNRVLEYIWARNKEIDVKELRIGEREFVLNVSVPSKKRHAPKTMTIHWPNNVNVLEGACQALYVLGEKKHIVTGHENVNKIKYLVECTQKLVRKYIKKYGIFRLTSIRYPIMKYLIKSYEESLIKHILNKKINSKNSNIYIPRLYKWEADEDNSRSTTEISKSDLYYAILKRGDSTVILKYLIDYYANNAKEYNNHGWMFTVSKAIHLLYDNNLREFIQYLFKKPCFGTTEAYTPPLHINKFDQKKGNNAAVIHSLVVKPRLAPKLHYTLWVFLENLFKKWYYRFRTSRSDRKVYMVPLPDFTVPNHKDSNPNPEDPAPKGREDQSENYLKYFWFLFVFLRIFFWPRRKVITNTREMSPFLRVIHEEKEKGYKIYQTPTIMAVLDFKWSAARRYFIRHIFMYIFYAISYIITIISYSFNGESKMVNLIEIDSNLLFTISLLVYLYTGWYLIVTEIVQLKREGWYRYINVYNMVDLAALLFPFANNIVSILYDHQVLIFSYSIFNTVLAFTALVMWLELLLLLRYFESPGRFIFIISSILKTIWPFFAFMFIAILAFGHAMFILLNYDFDDSFRLNNYSSAFISSVESVFFWTNGRWNQLDDQDSYTVDVISILGSVILVLIFQNLLIAFMNGAFENASEESRTAAHRYRAELVAEYEALEKPFHSKRGNPRYIYYIPDPNVIDTWLTETKKVEKQKLRLMGENSAELLDLTDFEDSDDDDNQDDSKRYRPIQNDGSSNTIDLSIKPRTIDRILFIDEEIFMLKNVNSKLNKKSNDKPSKNVSYNTKNNKSSNEDHPGPTTSVSDQLSMQERFNNLENEFKTSFINLETRFNKQETRFDELEQNLKTILGILNNLNNPK</sequence>
<proteinExistence type="predicted"/>
<feature type="transmembrane region" description="Helical" evidence="3">
    <location>
        <begin position="898"/>
        <end position="914"/>
    </location>
</feature>
<dbReference type="STRING" id="1348612.A0A397J455"/>
<evidence type="ECO:0008006" key="6">
    <source>
        <dbReference type="Google" id="ProtNLM"/>
    </source>
</evidence>
<evidence type="ECO:0000313" key="4">
    <source>
        <dbReference type="EMBL" id="RHZ80014.1"/>
    </source>
</evidence>
<feature type="region of interest" description="Disordered" evidence="2">
    <location>
        <begin position="1338"/>
        <end position="1372"/>
    </location>
</feature>
<comment type="caution">
    <text evidence="4">The sequence shown here is derived from an EMBL/GenBank/DDBJ whole genome shotgun (WGS) entry which is preliminary data.</text>
</comment>
<feature type="compositionally biased region" description="Acidic residues" evidence="2">
    <location>
        <begin position="143"/>
        <end position="161"/>
    </location>
</feature>
<feature type="region of interest" description="Disordered" evidence="2">
    <location>
        <begin position="1279"/>
        <end position="1309"/>
    </location>
</feature>
<protein>
    <recommendedName>
        <fullName evidence="6">Ion transport domain-containing protein</fullName>
    </recommendedName>
</protein>
<gene>
    <name evidence="4" type="ORF">Glove_139g244</name>
</gene>
<reference evidence="4 5" key="1">
    <citation type="submission" date="2018-08" db="EMBL/GenBank/DDBJ databases">
        <title>Genome and evolution of the arbuscular mycorrhizal fungus Diversispora epigaea (formerly Glomus versiforme) and its bacterial endosymbionts.</title>
        <authorList>
            <person name="Sun X."/>
            <person name="Fei Z."/>
            <person name="Harrison M."/>
        </authorList>
    </citation>
    <scope>NUCLEOTIDE SEQUENCE [LARGE SCALE GENOMIC DNA]</scope>
    <source>
        <strain evidence="4 5">IT104</strain>
    </source>
</reference>
<dbReference type="InterPro" id="IPR024862">
    <property type="entry name" value="TRPV"/>
</dbReference>
<feature type="transmembrane region" description="Helical" evidence="3">
    <location>
        <begin position="968"/>
        <end position="987"/>
    </location>
</feature>
<feature type="transmembrane region" description="Helical" evidence="3">
    <location>
        <begin position="1178"/>
        <end position="1203"/>
    </location>
</feature>
<keyword evidence="5" id="KW-1185">Reference proteome</keyword>
<dbReference type="GO" id="GO:0098703">
    <property type="term" value="P:calcium ion import across plasma membrane"/>
    <property type="evidence" value="ECO:0007669"/>
    <property type="project" value="TreeGrafter"/>
</dbReference>
<dbReference type="PANTHER" id="PTHR10582">
    <property type="entry name" value="TRANSIENT RECEPTOR POTENTIAL ION CHANNEL PROTEIN"/>
    <property type="match status" value="1"/>
</dbReference>
<evidence type="ECO:0000256" key="3">
    <source>
        <dbReference type="SAM" id="Phobius"/>
    </source>
</evidence>
<feature type="transmembrane region" description="Helical" evidence="3">
    <location>
        <begin position="1041"/>
        <end position="1060"/>
    </location>
</feature>
<accession>A0A397J455</accession>
<evidence type="ECO:0000313" key="5">
    <source>
        <dbReference type="Proteomes" id="UP000266861"/>
    </source>
</evidence>
<dbReference type="PANTHER" id="PTHR10582:SF2">
    <property type="entry name" value="INACTIVE"/>
    <property type="match status" value="1"/>
</dbReference>
<dbReference type="OrthoDB" id="10356866at2759"/>
<feature type="region of interest" description="Disordered" evidence="2">
    <location>
        <begin position="136"/>
        <end position="162"/>
    </location>
</feature>